<dbReference type="EMBL" id="LT960614">
    <property type="protein sequence ID" value="SON56231.1"/>
    <property type="molecule type" value="Genomic_DNA"/>
</dbReference>
<keyword evidence="2" id="KW-1185">Reference proteome</keyword>
<evidence type="ECO:0000313" key="2">
    <source>
        <dbReference type="Proteomes" id="UP000223606"/>
    </source>
</evidence>
<dbReference type="NCBIfam" id="NF009435">
    <property type="entry name" value="PRK12794.1"/>
    <property type="match status" value="1"/>
</dbReference>
<organism evidence="1 2">
    <name type="scientific">Hartmannibacter diazotrophicus</name>
    <dbReference type="NCBI Taxonomy" id="1482074"/>
    <lineage>
        <taxon>Bacteria</taxon>
        <taxon>Pseudomonadati</taxon>
        <taxon>Pseudomonadota</taxon>
        <taxon>Alphaproteobacteria</taxon>
        <taxon>Hyphomicrobiales</taxon>
        <taxon>Pleomorphomonadaceae</taxon>
        <taxon>Hartmannibacter</taxon>
    </lineage>
</organism>
<proteinExistence type="predicted"/>
<keyword evidence="1" id="KW-0966">Cell projection</keyword>
<name>A0A2C9D921_9HYPH</name>
<dbReference type="KEGG" id="hdi:HDIA_2690"/>
<dbReference type="Pfam" id="PF07309">
    <property type="entry name" value="FlaF"/>
    <property type="match status" value="1"/>
</dbReference>
<keyword evidence="1" id="KW-0969">Cilium</keyword>
<protein>
    <submittedName>
        <fullName evidence="1">Flagellar biosynthesis regulatory protein FlaF</fullName>
    </submittedName>
</protein>
<dbReference type="InterPro" id="IPR010845">
    <property type="entry name" value="FlaF"/>
</dbReference>
<dbReference type="AlphaFoldDB" id="A0A2C9D921"/>
<accession>A0A2C9D921</accession>
<reference evidence="2" key="1">
    <citation type="submission" date="2017-09" db="EMBL/GenBank/DDBJ databases">
        <title>Genome sequence of Nannocystis excedens DSM 71.</title>
        <authorList>
            <person name="Blom J."/>
        </authorList>
    </citation>
    <scope>NUCLEOTIDE SEQUENCE [LARGE SCALE GENOMIC DNA]</scope>
    <source>
        <strain evidence="2">type strain: E19</strain>
    </source>
</reference>
<dbReference type="GO" id="GO:0044781">
    <property type="term" value="P:bacterial-type flagellum organization"/>
    <property type="evidence" value="ECO:0007669"/>
    <property type="project" value="InterPro"/>
</dbReference>
<sequence>MYSQVAQAYQRTSQATANPRELESSLLIKAAAKLQTIKDTWESVEERQRSAELDEALTYNRRLWTILVTSATSEDSALPHEVKQNMANLGLFVFNHTMRTMIRPEAERLDSLININRQIAAGLRAAPAAAASAGPAT</sequence>
<keyword evidence="1" id="KW-0282">Flagellum</keyword>
<dbReference type="OrthoDB" id="8563081at2"/>
<gene>
    <name evidence="1" type="primary">flaF</name>
    <name evidence="1" type="ORF">HDIA_2690</name>
</gene>
<dbReference type="Gene3D" id="1.20.120.340">
    <property type="entry name" value="Flagellar protein FliS"/>
    <property type="match status" value="1"/>
</dbReference>
<dbReference type="Proteomes" id="UP000223606">
    <property type="component" value="Chromosome 1"/>
</dbReference>
<evidence type="ECO:0000313" key="1">
    <source>
        <dbReference type="EMBL" id="SON56231.1"/>
    </source>
</evidence>